<dbReference type="SFLD" id="SFLDS00003">
    <property type="entry name" value="Haloacid_Dehalogenase"/>
    <property type="match status" value="1"/>
</dbReference>
<dbReference type="InterPro" id="IPR041492">
    <property type="entry name" value="HAD_2"/>
</dbReference>
<gene>
    <name evidence="1" type="ORF">DCF15_11015</name>
</gene>
<keyword evidence="1" id="KW-0378">Hydrolase</keyword>
<name>A0A2W4Z8Z1_9CYAN</name>
<dbReference type="InterPro" id="IPR023214">
    <property type="entry name" value="HAD_sf"/>
</dbReference>
<proteinExistence type="predicted"/>
<evidence type="ECO:0000313" key="2">
    <source>
        <dbReference type="Proteomes" id="UP000249794"/>
    </source>
</evidence>
<evidence type="ECO:0000313" key="1">
    <source>
        <dbReference type="EMBL" id="PZO55211.1"/>
    </source>
</evidence>
<dbReference type="Pfam" id="PF13419">
    <property type="entry name" value="HAD_2"/>
    <property type="match status" value="1"/>
</dbReference>
<dbReference type="Gene3D" id="3.40.50.1000">
    <property type="entry name" value="HAD superfamily/HAD-like"/>
    <property type="match status" value="1"/>
</dbReference>
<comment type="caution">
    <text evidence="1">The sequence shown here is derived from an EMBL/GenBank/DDBJ whole genome shotgun (WGS) entry which is preliminary data.</text>
</comment>
<dbReference type="PANTHER" id="PTHR18901:SF38">
    <property type="entry name" value="PSEUDOURIDINE-5'-PHOSPHATASE"/>
    <property type="match status" value="1"/>
</dbReference>
<dbReference type="GO" id="GO:0016791">
    <property type="term" value="F:phosphatase activity"/>
    <property type="evidence" value="ECO:0007669"/>
    <property type="project" value="TreeGrafter"/>
</dbReference>
<reference evidence="1 2" key="2">
    <citation type="submission" date="2018-06" db="EMBL/GenBank/DDBJ databases">
        <title>Metagenomic assembly of (sub)arctic Cyanobacteria and their associated microbiome from non-axenic cultures.</title>
        <authorList>
            <person name="Baurain D."/>
        </authorList>
    </citation>
    <scope>NUCLEOTIDE SEQUENCE [LARGE SCALE GENOMIC DNA]</scope>
    <source>
        <strain evidence="1">ULC027bin1</strain>
    </source>
</reference>
<dbReference type="InterPro" id="IPR036412">
    <property type="entry name" value="HAD-like_sf"/>
</dbReference>
<dbReference type="InterPro" id="IPR006439">
    <property type="entry name" value="HAD-SF_hydro_IA"/>
</dbReference>
<dbReference type="PANTHER" id="PTHR18901">
    <property type="entry name" value="2-DEOXYGLUCOSE-6-PHOSPHATE PHOSPHATASE 2"/>
    <property type="match status" value="1"/>
</dbReference>
<protein>
    <submittedName>
        <fullName evidence="1">HAD family hydrolase</fullName>
    </submittedName>
</protein>
<dbReference type="SFLD" id="SFLDG01129">
    <property type="entry name" value="C1.5:_HAD__Beta-PGM__Phosphata"/>
    <property type="match status" value="1"/>
</dbReference>
<sequence length="221" mass="24607">MPKITHLIYDFDGLLLNTEPIYRSVYEKIAQRYGKAVTPALHRKIMGRQAIDCAQILIEDLALPLTVQAHLELRNQLIFDRLPQAQPMPGAVALTQRFHALGVQQAIATSSAEVTFKLKIQRYHDWLALFEVIVLGSDPAVKRSKPAPDSFLVAAQRLGARPEQCLVFEDSPAGVQAAKQAGMSVVAVPAAYMDRALYHQADEVITQLAEFDPQRWQLPVV</sequence>
<dbReference type="Gene3D" id="1.10.150.240">
    <property type="entry name" value="Putative phosphatase, domain 2"/>
    <property type="match status" value="1"/>
</dbReference>
<dbReference type="AlphaFoldDB" id="A0A2W4Z8Z1"/>
<reference evidence="2" key="1">
    <citation type="submission" date="2018-04" db="EMBL/GenBank/DDBJ databases">
        <authorList>
            <person name="Cornet L."/>
        </authorList>
    </citation>
    <scope>NUCLEOTIDE SEQUENCE [LARGE SCALE GENOMIC DNA]</scope>
</reference>
<dbReference type="NCBIfam" id="TIGR01509">
    <property type="entry name" value="HAD-SF-IA-v3"/>
    <property type="match status" value="1"/>
</dbReference>
<organism evidence="1 2">
    <name type="scientific">Phormidesmis priestleyi</name>
    <dbReference type="NCBI Taxonomy" id="268141"/>
    <lineage>
        <taxon>Bacteria</taxon>
        <taxon>Bacillati</taxon>
        <taxon>Cyanobacteriota</taxon>
        <taxon>Cyanophyceae</taxon>
        <taxon>Leptolyngbyales</taxon>
        <taxon>Leptolyngbyaceae</taxon>
        <taxon>Phormidesmis</taxon>
    </lineage>
</organism>
<dbReference type="InterPro" id="IPR023198">
    <property type="entry name" value="PGP-like_dom2"/>
</dbReference>
<accession>A0A2W4Z8Z1</accession>
<dbReference type="SUPFAM" id="SSF56784">
    <property type="entry name" value="HAD-like"/>
    <property type="match status" value="1"/>
</dbReference>
<dbReference type="EMBL" id="QBMP01000103">
    <property type="protein sequence ID" value="PZO55211.1"/>
    <property type="molecule type" value="Genomic_DNA"/>
</dbReference>
<dbReference type="SFLD" id="SFLDG01135">
    <property type="entry name" value="C1.5.6:_HAD__Beta-PGM__Phospha"/>
    <property type="match status" value="1"/>
</dbReference>
<dbReference type="Proteomes" id="UP000249794">
    <property type="component" value="Unassembled WGS sequence"/>
</dbReference>